<feature type="compositionally biased region" description="Low complexity" evidence="1">
    <location>
        <begin position="268"/>
        <end position="280"/>
    </location>
</feature>
<dbReference type="Proteomes" id="UP000017836">
    <property type="component" value="Unassembled WGS sequence"/>
</dbReference>
<feature type="compositionally biased region" description="Basic and acidic residues" evidence="1">
    <location>
        <begin position="248"/>
        <end position="267"/>
    </location>
</feature>
<feature type="region of interest" description="Disordered" evidence="1">
    <location>
        <begin position="242"/>
        <end position="280"/>
    </location>
</feature>
<name>W1NJX2_AMBTC</name>
<protein>
    <submittedName>
        <fullName evidence="2">Uncharacterized protein</fullName>
    </submittedName>
</protein>
<proteinExistence type="predicted"/>
<dbReference type="Gramene" id="ERM95480">
    <property type="protein sequence ID" value="ERM95480"/>
    <property type="gene ID" value="AMTR_s00008p00266590"/>
</dbReference>
<keyword evidence="3" id="KW-1185">Reference proteome</keyword>
<gene>
    <name evidence="2" type="ORF">AMTR_s00008p00266590</name>
</gene>
<dbReference type="HOGENOM" id="CLU_086788_0_0_1"/>
<evidence type="ECO:0000313" key="3">
    <source>
        <dbReference type="Proteomes" id="UP000017836"/>
    </source>
</evidence>
<evidence type="ECO:0000256" key="1">
    <source>
        <dbReference type="SAM" id="MobiDB-lite"/>
    </source>
</evidence>
<organism evidence="2 3">
    <name type="scientific">Amborella trichopoda</name>
    <dbReference type="NCBI Taxonomy" id="13333"/>
    <lineage>
        <taxon>Eukaryota</taxon>
        <taxon>Viridiplantae</taxon>
        <taxon>Streptophyta</taxon>
        <taxon>Embryophyta</taxon>
        <taxon>Tracheophyta</taxon>
        <taxon>Spermatophyta</taxon>
        <taxon>Magnoliopsida</taxon>
        <taxon>Amborellales</taxon>
        <taxon>Amborellaceae</taxon>
        <taxon>Amborella</taxon>
    </lineage>
</organism>
<evidence type="ECO:0000313" key="2">
    <source>
        <dbReference type="EMBL" id="ERM95480.1"/>
    </source>
</evidence>
<accession>W1NJX2</accession>
<reference evidence="3" key="1">
    <citation type="journal article" date="2013" name="Science">
        <title>The Amborella genome and the evolution of flowering plants.</title>
        <authorList>
            <consortium name="Amborella Genome Project"/>
        </authorList>
    </citation>
    <scope>NUCLEOTIDE SEQUENCE [LARGE SCALE GENOMIC DNA]</scope>
</reference>
<dbReference type="AlphaFoldDB" id="W1NJX2"/>
<sequence length="280" mass="30841">MTTCPHMLKIAKMKAVVREPDAVRELLTDTSFFACEIPFLVGSPSDNIFIDAFGLVLNKAVTDTREAMYLMSVRGCILPFRGLGCKKLEGYFPHHFAHQHGLDQGCCAAMSFSKKYEKKGVMHDHEALGVWTDLDMQMTWETCLLLPGQGRISAMLSIGERLTHGKSSMAPDAMAGPEGALSLLLSPLFSAWIIILPTGKNWGVDPSLEERLSLAPPAWIEGESYSGSSGWAIRAPRAPSFIKPKSALPKERKDRERGREREKEGESLHLSPLLESEGAV</sequence>
<dbReference type="EMBL" id="KI397486">
    <property type="protein sequence ID" value="ERM95480.1"/>
    <property type="molecule type" value="Genomic_DNA"/>
</dbReference>